<protein>
    <recommendedName>
        <fullName evidence="2">alpha-L-rhamnosidase</fullName>
        <ecNumber evidence="2">3.2.1.40</ecNumber>
    </recommendedName>
</protein>
<keyword evidence="3" id="KW-0378">Hydrolase</keyword>
<dbReference type="GO" id="GO:0005975">
    <property type="term" value="P:carbohydrate metabolic process"/>
    <property type="evidence" value="ECO:0007669"/>
    <property type="project" value="InterPro"/>
</dbReference>
<dbReference type="Pfam" id="PF17389">
    <property type="entry name" value="Bac_rhamnosid6H"/>
    <property type="match status" value="1"/>
</dbReference>
<evidence type="ECO:0000259" key="7">
    <source>
        <dbReference type="Pfam" id="PF17390"/>
    </source>
</evidence>
<gene>
    <name evidence="8" type="ORF">A8806_11953</name>
</gene>
<feature type="domain" description="Alpha-L-rhamnosidase C-terminal" evidence="7">
    <location>
        <begin position="758"/>
        <end position="823"/>
    </location>
</feature>
<dbReference type="PIRSF" id="PIRSF010631">
    <property type="entry name" value="A-rhamnsds"/>
    <property type="match status" value="1"/>
</dbReference>
<evidence type="ECO:0000256" key="3">
    <source>
        <dbReference type="ARBA" id="ARBA00022801"/>
    </source>
</evidence>
<dbReference type="InterPro" id="IPR035398">
    <property type="entry name" value="Bac_rhamnosid_C"/>
</dbReference>
<feature type="domain" description="Bacterial alpha-L-rhamnosidase N-terminal" evidence="5">
    <location>
        <begin position="133"/>
        <end position="263"/>
    </location>
</feature>
<dbReference type="Gene3D" id="2.60.420.10">
    <property type="entry name" value="Maltose phosphorylase, domain 3"/>
    <property type="match status" value="1"/>
</dbReference>
<dbReference type="GO" id="GO:0030596">
    <property type="term" value="F:alpha-L-rhamnosidase activity"/>
    <property type="evidence" value="ECO:0007669"/>
    <property type="project" value="UniProtKB-EC"/>
</dbReference>
<dbReference type="Pfam" id="PF25788">
    <property type="entry name" value="Ig_Rha78A_N"/>
    <property type="match status" value="1"/>
</dbReference>
<evidence type="ECO:0000256" key="1">
    <source>
        <dbReference type="ARBA" id="ARBA00001445"/>
    </source>
</evidence>
<dbReference type="Proteomes" id="UP000245845">
    <property type="component" value="Unassembled WGS sequence"/>
</dbReference>
<dbReference type="Gene3D" id="2.60.120.260">
    <property type="entry name" value="Galactose-binding domain-like"/>
    <property type="match status" value="2"/>
</dbReference>
<proteinExistence type="predicted"/>
<dbReference type="InterPro" id="IPR008902">
    <property type="entry name" value="Rhamnosid_concanavalin"/>
</dbReference>
<sequence>MKVSNVKINGILNPLGYLMESVNCSWKVEDTKAAKQKSVKIEAAKDLKFENIIFQKEGEALCQTGEVLDFALESCRRYFIRVTVTTDLDETAVSEPAFFETAKLDDEWTGKWITTEDADTFHPVFVKEFSAEKQVSSARLYISGLGLFIASLNGKKLGEEVLTPYYSNYHDEIQYITYDLTDRFAEGQTKHELKVSLGNGWYKGKFGLAGQAENFGSRFQMIAEIHLNYEDGSSEVIGTDESWLYQGTDTQLSDIYDGETINRLLWDGKENEMKQAVLAKAEGTLTERYSLPVMEMEELRVKDVIHTPAGETVLDFGQNFAGYVSFHSKQPRGAKVVLDFGEILQNGNFYNDNYRAAKSQFTYISDGREEEVKPQFTYFGFRYVRVTGWQGELKAEDFTGKALYSQMKVTGKIETGHTGVNQLFSNTMWGQKSNSIDFPTDCPQRDERLGWTGDVQVFSGTASYNMDTAAFYHKFLHDLRTEQKKYDGIVPGVIPVLDPNGPIFSSIWGDIATFLPTVLYEHFGDKSALEASYPMMKDWVDKITKEDKARGQKFLYDFGNQLGDWLALDGRTEQSMKGGTDEYYLGSCYYAMSVKKTADAAAILRKSEEEAYYRELYGKIKEAIIREYYTETGRLSIDTQTGYIIALYSGIYKDKSRVVEGLKSRLYKDCYKLKGGFAGAPVMCRVLAENGLEEEAFYFLLQKGYPGWMHCIDLGATTVWERWNSVLDNGMISGVLMNSLNHYSFGSIVEYLYRDVAGLKALEPGFKKALITPLMNQKLKYMKMSYECGYGTYRVEWEIKKDGNVHVAVEVPFGCSAVVGLPFYNGGTQEVAAGVYAYDYKPSTDLRCLYTKKTLFKDMMQNPKALEIIDRISPLLQHFLSSGDEEFLNESLMTLQGMSFLGFSEEEIEKLALELTALDEEQEERGSRNDRLL</sequence>
<evidence type="ECO:0000259" key="5">
    <source>
        <dbReference type="Pfam" id="PF08531"/>
    </source>
</evidence>
<evidence type="ECO:0000259" key="4">
    <source>
        <dbReference type="Pfam" id="PF05592"/>
    </source>
</evidence>
<dbReference type="InterPro" id="IPR008928">
    <property type="entry name" value="6-hairpin_glycosidase_sf"/>
</dbReference>
<evidence type="ECO:0000259" key="6">
    <source>
        <dbReference type="Pfam" id="PF17389"/>
    </source>
</evidence>
<dbReference type="SUPFAM" id="SSF48208">
    <property type="entry name" value="Six-hairpin glycosidases"/>
    <property type="match status" value="1"/>
</dbReference>
<dbReference type="OrthoDB" id="9761045at2"/>
<accession>A0A2Y9BJZ0</accession>
<dbReference type="PANTHER" id="PTHR33307:SF6">
    <property type="entry name" value="ALPHA-RHAMNOSIDASE (EUROFUNG)-RELATED"/>
    <property type="match status" value="1"/>
</dbReference>
<name>A0A2Y9BJZ0_9FIRM</name>
<evidence type="ECO:0000313" key="9">
    <source>
        <dbReference type="Proteomes" id="UP000245845"/>
    </source>
</evidence>
<dbReference type="Pfam" id="PF08531">
    <property type="entry name" value="Bac_rhamnosid_N"/>
    <property type="match status" value="1"/>
</dbReference>
<dbReference type="InterPro" id="IPR013737">
    <property type="entry name" value="Bac_rhamnosid_N"/>
</dbReference>
<dbReference type="InterPro" id="IPR012341">
    <property type="entry name" value="6hp_glycosidase-like_sf"/>
</dbReference>
<dbReference type="PANTHER" id="PTHR33307">
    <property type="entry name" value="ALPHA-RHAMNOSIDASE (EUROFUNG)"/>
    <property type="match status" value="1"/>
</dbReference>
<keyword evidence="9" id="KW-1185">Reference proteome</keyword>
<reference evidence="8 9" key="1">
    <citation type="submission" date="2018-05" db="EMBL/GenBank/DDBJ databases">
        <title>The Hungate 1000. A catalogue of reference genomes from the rumen microbiome.</title>
        <authorList>
            <person name="Kelly W."/>
        </authorList>
    </citation>
    <scope>NUCLEOTIDE SEQUENCE [LARGE SCALE GENOMIC DNA]</scope>
    <source>
        <strain evidence="8 9">NLAE-zl-C242</strain>
    </source>
</reference>
<evidence type="ECO:0000256" key="2">
    <source>
        <dbReference type="ARBA" id="ARBA00012652"/>
    </source>
</evidence>
<dbReference type="RefSeq" id="WP_109733601.1">
    <property type="nucleotide sequence ID" value="NZ_BAAACK010000002.1"/>
</dbReference>
<dbReference type="Gene3D" id="2.60.40.10">
    <property type="entry name" value="Immunoglobulins"/>
    <property type="match status" value="1"/>
</dbReference>
<dbReference type="InterPro" id="IPR035396">
    <property type="entry name" value="Bac_rhamnosid6H"/>
</dbReference>
<comment type="caution">
    <text evidence="8">The sequence shown here is derived from an EMBL/GenBank/DDBJ whole genome shotgun (WGS) entry which is preliminary data.</text>
</comment>
<dbReference type="InterPro" id="IPR016007">
    <property type="entry name" value="Alpha_rhamnosid"/>
</dbReference>
<dbReference type="Pfam" id="PF17390">
    <property type="entry name" value="Bac_rhamnosid_C"/>
    <property type="match status" value="1"/>
</dbReference>
<feature type="domain" description="Alpha-L-rhamnosidase concanavalin-like" evidence="4">
    <location>
        <begin position="306"/>
        <end position="403"/>
    </location>
</feature>
<organism evidence="8 9">
    <name type="scientific">Faecalicatena orotica</name>
    <dbReference type="NCBI Taxonomy" id="1544"/>
    <lineage>
        <taxon>Bacteria</taxon>
        <taxon>Bacillati</taxon>
        <taxon>Bacillota</taxon>
        <taxon>Clostridia</taxon>
        <taxon>Lachnospirales</taxon>
        <taxon>Lachnospiraceae</taxon>
        <taxon>Faecalicatena</taxon>
    </lineage>
</organism>
<dbReference type="Pfam" id="PF05592">
    <property type="entry name" value="Bac_rhamnosid"/>
    <property type="match status" value="1"/>
</dbReference>
<dbReference type="Gene3D" id="1.50.10.10">
    <property type="match status" value="1"/>
</dbReference>
<dbReference type="EMBL" id="QGDL01000019">
    <property type="protein sequence ID" value="PWJ21563.1"/>
    <property type="molecule type" value="Genomic_DNA"/>
</dbReference>
<dbReference type="AlphaFoldDB" id="A0A2Y9BJZ0"/>
<comment type="catalytic activity">
    <reaction evidence="1">
        <text>Hydrolysis of terminal non-reducing alpha-L-rhamnose residues in alpha-L-rhamnosides.</text>
        <dbReference type="EC" id="3.2.1.40"/>
    </reaction>
</comment>
<dbReference type="EC" id="3.2.1.40" evidence="2"/>
<feature type="domain" description="Alpha-L-rhamnosidase six-hairpin glycosidase" evidence="6">
    <location>
        <begin position="410"/>
        <end position="756"/>
    </location>
</feature>
<evidence type="ECO:0000313" key="8">
    <source>
        <dbReference type="EMBL" id="PWJ21563.1"/>
    </source>
</evidence>
<dbReference type="InterPro" id="IPR013783">
    <property type="entry name" value="Ig-like_fold"/>
</dbReference>